<dbReference type="EMBL" id="JAPDFW010000059">
    <property type="protein sequence ID" value="KAJ5077052.1"/>
    <property type="molecule type" value="Genomic_DNA"/>
</dbReference>
<evidence type="ECO:0000259" key="11">
    <source>
        <dbReference type="PROSITE" id="PS50892"/>
    </source>
</evidence>
<keyword evidence="13" id="KW-1185">Reference proteome</keyword>
<reference evidence="12" key="1">
    <citation type="submission" date="2022-10" db="EMBL/GenBank/DDBJ databases">
        <title>Novel sulphate-reducing endosymbionts in the free-living metamonad Anaeramoeba.</title>
        <authorList>
            <person name="Jerlstrom-Hultqvist J."/>
            <person name="Cepicka I."/>
            <person name="Gallot-Lavallee L."/>
            <person name="Salas-Leiva D."/>
            <person name="Curtis B.A."/>
            <person name="Zahonova K."/>
            <person name="Pipaliya S."/>
            <person name="Dacks J."/>
            <person name="Roger A.J."/>
        </authorList>
    </citation>
    <scope>NUCLEOTIDE SEQUENCE</scope>
    <source>
        <strain evidence="12">BMAN</strain>
    </source>
</reference>
<evidence type="ECO:0000313" key="13">
    <source>
        <dbReference type="Proteomes" id="UP001149090"/>
    </source>
</evidence>
<evidence type="ECO:0000313" key="12">
    <source>
        <dbReference type="EMBL" id="KAJ5077052.1"/>
    </source>
</evidence>
<evidence type="ECO:0000256" key="6">
    <source>
        <dbReference type="ARBA" id="ARBA00023136"/>
    </source>
</evidence>
<dbReference type="AlphaFoldDB" id="A0A9Q0RED1"/>
<evidence type="ECO:0000256" key="2">
    <source>
        <dbReference type="ARBA" id="ARBA00022448"/>
    </source>
</evidence>
<gene>
    <name evidence="12" type="ORF">M0811_00372</name>
</gene>
<evidence type="ECO:0000256" key="3">
    <source>
        <dbReference type="ARBA" id="ARBA00022692"/>
    </source>
</evidence>
<dbReference type="GO" id="GO:0005737">
    <property type="term" value="C:cytoplasm"/>
    <property type="evidence" value="ECO:0007669"/>
    <property type="project" value="UniProtKB-ARBA"/>
</dbReference>
<keyword evidence="4" id="KW-0653">Protein transport</keyword>
<evidence type="ECO:0000256" key="5">
    <source>
        <dbReference type="ARBA" id="ARBA00022989"/>
    </source>
</evidence>
<dbReference type="InterPro" id="IPR042855">
    <property type="entry name" value="V_SNARE_CC"/>
</dbReference>
<keyword evidence="3 9" id="KW-0812">Transmembrane</keyword>
<dbReference type="GO" id="GO:0015031">
    <property type="term" value="P:protein transport"/>
    <property type="evidence" value="ECO:0007669"/>
    <property type="project" value="UniProtKB-KW"/>
</dbReference>
<name>A0A9Q0RED1_ANAIG</name>
<evidence type="ECO:0000256" key="9">
    <source>
        <dbReference type="SAM" id="Phobius"/>
    </source>
</evidence>
<comment type="caution">
    <text evidence="12">The sequence shown here is derived from an EMBL/GenBank/DDBJ whole genome shotgun (WGS) entry which is preliminary data.</text>
</comment>
<comment type="subcellular location">
    <subcellularLocation>
        <location evidence="7">Endomembrane system</location>
        <topology evidence="7">Single-pass type IV membrane protein</topology>
    </subcellularLocation>
</comment>
<evidence type="ECO:0000256" key="1">
    <source>
        <dbReference type="ARBA" id="ARBA00008025"/>
    </source>
</evidence>
<dbReference type="Proteomes" id="UP001149090">
    <property type="component" value="Unassembled WGS sequence"/>
</dbReference>
<dbReference type="GO" id="GO:0016192">
    <property type="term" value="P:vesicle-mediated transport"/>
    <property type="evidence" value="ECO:0007669"/>
    <property type="project" value="InterPro"/>
</dbReference>
<dbReference type="SMART" id="SM01270">
    <property type="entry name" value="Longin"/>
    <property type="match status" value="1"/>
</dbReference>
<dbReference type="FunFam" id="3.30.450.50:FF:000015">
    <property type="entry name" value="Synaptobrevin 2 isoform 1"/>
    <property type="match status" value="1"/>
</dbReference>
<dbReference type="Gene3D" id="1.20.5.110">
    <property type="match status" value="1"/>
</dbReference>
<dbReference type="PANTHER" id="PTHR21136">
    <property type="entry name" value="SNARE PROTEINS"/>
    <property type="match status" value="1"/>
</dbReference>
<comment type="similarity">
    <text evidence="1">Belongs to the synaptobrevin family.</text>
</comment>
<accession>A0A9Q0RED1</accession>
<dbReference type="OMA" id="NTKLMIM"/>
<evidence type="ECO:0000259" key="10">
    <source>
        <dbReference type="PROSITE" id="PS50859"/>
    </source>
</evidence>
<dbReference type="PROSITE" id="PS50892">
    <property type="entry name" value="V_SNARE"/>
    <property type="match status" value="1"/>
</dbReference>
<sequence length="221" mass="25410">MSIIYALVSRGTTVLAEYTESKGNFTTVCQRILSKIGTADSKMTYMHDRYVFNYVSSDGLIYLCMTDQSFERRIAFAFLQDIQSRFTNQYGKKGKTAVAYQMNDEFAGELRNRMIYFSSNPDSDKIKKVKSEIDDVKKIMTQNIEKVLERGEKIEILVDKTEHLSNQAFKFKHESTALKRHMWWKNCKLMSILVCIVLVVIFFIIAGACGGMTFKKCTGKN</sequence>
<dbReference type="GO" id="GO:0012505">
    <property type="term" value="C:endomembrane system"/>
    <property type="evidence" value="ECO:0007669"/>
    <property type="project" value="UniProtKB-SubCell"/>
</dbReference>
<feature type="domain" description="Longin" evidence="10">
    <location>
        <begin position="7"/>
        <end position="110"/>
    </location>
</feature>
<dbReference type="PROSITE" id="PS50859">
    <property type="entry name" value="LONGIN"/>
    <property type="match status" value="1"/>
</dbReference>
<protein>
    <submittedName>
        <fullName evidence="12">Vesicle-associated membrane protein</fullName>
    </submittedName>
</protein>
<keyword evidence="2" id="KW-0813">Transport</keyword>
<organism evidence="12 13">
    <name type="scientific">Anaeramoeba ignava</name>
    <name type="common">Anaerobic marine amoeba</name>
    <dbReference type="NCBI Taxonomy" id="1746090"/>
    <lineage>
        <taxon>Eukaryota</taxon>
        <taxon>Metamonada</taxon>
        <taxon>Anaeramoebidae</taxon>
        <taxon>Anaeramoeba</taxon>
    </lineage>
</organism>
<dbReference type="PANTHER" id="PTHR21136:SF168">
    <property type="entry name" value="VESICLE-ASSOCIATED MEMBRANE PROTEIN 9"/>
    <property type="match status" value="1"/>
</dbReference>
<dbReference type="FunFam" id="1.20.5.110:FF:000004">
    <property type="entry name" value="Vesicle-associated membrane protein 7"/>
    <property type="match status" value="1"/>
</dbReference>
<evidence type="ECO:0000256" key="7">
    <source>
        <dbReference type="ARBA" id="ARBA00046280"/>
    </source>
</evidence>
<dbReference type="SUPFAM" id="SSF64356">
    <property type="entry name" value="SNARE-like"/>
    <property type="match status" value="1"/>
</dbReference>
<dbReference type="Pfam" id="PF13774">
    <property type="entry name" value="Longin"/>
    <property type="match status" value="1"/>
</dbReference>
<keyword evidence="6 9" id="KW-0472">Membrane</keyword>
<dbReference type="InterPro" id="IPR051097">
    <property type="entry name" value="Synaptobrevin-like_transport"/>
</dbReference>
<dbReference type="PROSITE" id="PS00417">
    <property type="entry name" value="SYNAPTOBREVIN"/>
    <property type="match status" value="1"/>
</dbReference>
<dbReference type="InterPro" id="IPR011012">
    <property type="entry name" value="Longin-like_dom_sf"/>
</dbReference>
<dbReference type="PRINTS" id="PR00219">
    <property type="entry name" value="SYNAPTOBREVN"/>
</dbReference>
<evidence type="ECO:0000256" key="8">
    <source>
        <dbReference type="PROSITE-ProRule" id="PRU00290"/>
    </source>
</evidence>
<dbReference type="InterPro" id="IPR010908">
    <property type="entry name" value="Longin_dom"/>
</dbReference>
<dbReference type="InterPro" id="IPR001388">
    <property type="entry name" value="Synaptobrevin-like"/>
</dbReference>
<dbReference type="OrthoDB" id="248747at2759"/>
<keyword evidence="5 9" id="KW-1133">Transmembrane helix</keyword>
<keyword evidence="8" id="KW-0175">Coiled coil</keyword>
<feature type="transmembrane region" description="Helical" evidence="9">
    <location>
        <begin position="189"/>
        <end position="214"/>
    </location>
</feature>
<dbReference type="CDD" id="cd14824">
    <property type="entry name" value="Longin"/>
    <property type="match status" value="1"/>
</dbReference>
<dbReference type="GO" id="GO:0016020">
    <property type="term" value="C:membrane"/>
    <property type="evidence" value="ECO:0007669"/>
    <property type="project" value="InterPro"/>
</dbReference>
<feature type="domain" description="V-SNARE coiled-coil homology" evidence="11">
    <location>
        <begin position="125"/>
        <end position="185"/>
    </location>
</feature>
<dbReference type="SUPFAM" id="SSF58038">
    <property type="entry name" value="SNARE fusion complex"/>
    <property type="match status" value="1"/>
</dbReference>
<dbReference type="Gene3D" id="3.30.450.50">
    <property type="entry name" value="Longin domain"/>
    <property type="match status" value="1"/>
</dbReference>
<evidence type="ECO:0000256" key="4">
    <source>
        <dbReference type="ARBA" id="ARBA00022927"/>
    </source>
</evidence>
<dbReference type="Pfam" id="PF00957">
    <property type="entry name" value="Synaptobrevin"/>
    <property type="match status" value="1"/>
</dbReference>
<proteinExistence type="inferred from homology"/>